<dbReference type="SMART" id="SM00304">
    <property type="entry name" value="HAMP"/>
    <property type="match status" value="1"/>
</dbReference>
<dbReference type="Gene3D" id="1.10.287.950">
    <property type="entry name" value="Methyl-accepting chemotaxis protein"/>
    <property type="match status" value="1"/>
</dbReference>
<feature type="coiled-coil region" evidence="4">
    <location>
        <begin position="146"/>
        <end position="180"/>
    </location>
</feature>
<proteinExistence type="inferred from homology"/>
<evidence type="ECO:0000313" key="9">
    <source>
        <dbReference type="Proteomes" id="UP000031552"/>
    </source>
</evidence>
<dbReference type="Pfam" id="PF05227">
    <property type="entry name" value="CHASE3"/>
    <property type="match status" value="1"/>
</dbReference>
<feature type="transmembrane region" description="Helical" evidence="5">
    <location>
        <begin position="12"/>
        <end position="35"/>
    </location>
</feature>
<evidence type="ECO:0000256" key="1">
    <source>
        <dbReference type="ARBA" id="ARBA00023224"/>
    </source>
</evidence>
<keyword evidence="5" id="KW-0812">Transmembrane</keyword>
<comment type="similarity">
    <text evidence="2">Belongs to the methyl-accepting chemotaxis (MCP) protein family.</text>
</comment>
<dbReference type="EMBL" id="CCEJ010000006">
    <property type="protein sequence ID" value="CDR34207.1"/>
    <property type="molecule type" value="Genomic_DNA"/>
</dbReference>
<dbReference type="PROSITE" id="PS50885">
    <property type="entry name" value="HAMP"/>
    <property type="match status" value="1"/>
</dbReference>
<dbReference type="InterPro" id="IPR004089">
    <property type="entry name" value="MCPsignal_dom"/>
</dbReference>
<gene>
    <name evidence="8" type="ORF">CSEC_1388</name>
</gene>
<reference evidence="8" key="1">
    <citation type="submission" date="2013-12" db="EMBL/GenBank/DDBJ databases">
        <authorList>
            <person name="Linke B."/>
        </authorList>
    </citation>
    <scope>NUCLEOTIDE SEQUENCE [LARGE SCALE GENOMIC DNA]</scope>
    <source>
        <strain evidence="8">CRIB-18</strain>
    </source>
</reference>
<feature type="transmembrane region" description="Helical" evidence="5">
    <location>
        <begin position="183"/>
        <end position="204"/>
    </location>
</feature>
<dbReference type="Proteomes" id="UP000031552">
    <property type="component" value="Unassembled WGS sequence"/>
</dbReference>
<evidence type="ECO:0000259" key="7">
    <source>
        <dbReference type="PROSITE" id="PS50885"/>
    </source>
</evidence>
<dbReference type="AlphaFoldDB" id="A0A090CZ63"/>
<dbReference type="PANTHER" id="PTHR32089">
    <property type="entry name" value="METHYL-ACCEPTING CHEMOTAXIS PROTEIN MCPB"/>
    <property type="match status" value="1"/>
</dbReference>
<evidence type="ECO:0000313" key="8">
    <source>
        <dbReference type="EMBL" id="CDR34207.1"/>
    </source>
</evidence>
<dbReference type="PANTHER" id="PTHR32089:SF112">
    <property type="entry name" value="LYSOZYME-LIKE PROTEIN-RELATED"/>
    <property type="match status" value="1"/>
</dbReference>
<feature type="domain" description="Methyl-accepting transducer" evidence="6">
    <location>
        <begin position="303"/>
        <end position="539"/>
    </location>
</feature>
<evidence type="ECO:0000256" key="2">
    <source>
        <dbReference type="ARBA" id="ARBA00029447"/>
    </source>
</evidence>
<dbReference type="InterPro" id="IPR007891">
    <property type="entry name" value="CHASE3"/>
</dbReference>
<dbReference type="SMART" id="SM00283">
    <property type="entry name" value="MA"/>
    <property type="match status" value="1"/>
</dbReference>
<protein>
    <submittedName>
        <fullName evidence="8">Chemotaxis signal transduction protein</fullName>
    </submittedName>
</protein>
<dbReference type="PROSITE" id="PS50111">
    <property type="entry name" value="CHEMOTAXIS_TRANSDUC_2"/>
    <property type="match status" value="1"/>
</dbReference>
<sequence length="575" mass="63599">MKWNVKMKIAAGFAFALLMLIIIGLISLRSTIILIDTSKQVTRSYDILGTLNTLLSNLKDAETGQRGFIITGRSSYLEPYLKAKEQVDQNIMTLKELLSENQKQKLDRLESLIYDKFEELHETIEVRKNDSKGFEEARQIVLTDSGKVVMDEIRNLLNQIEAEENNLLRERTEKAHANAQRSLYFIVIGTIITFISLFAITYLLTRNISDPLNEISKFAGKISEGDLNVKLLNNNRFDEVGLLTQSFNHMTKSLKEMADVATQIASGDLRVSIKPQSNKDVLGNAFLSMVDSLRHMTKELLDAINILESSVTEIVSSTGQLTSIANEIAMAIMQTTTAIEEMHQTAQIFNQRAKQVTEESEQAIQTSESGVKSAENVVIGMNRIKQQTDAISTSMNQLSLQSQSIVKIIDTVEELSSQSKLLSVNASLEASKAGDHGKGFHVVAQEMKRLTEQSEVATKQVRTILNDVQKAIQSAVAATVEGGDVINEGVRQTEIAENSIQALALTVFEAAKASTQIENSSEQQLKGIEQMALAINSIKDSTDKNLSCATLLETSGKNLNELGDQLKKMVDSYKV</sequence>
<evidence type="ECO:0000259" key="6">
    <source>
        <dbReference type="PROSITE" id="PS50111"/>
    </source>
</evidence>
<dbReference type="CDD" id="cd19410">
    <property type="entry name" value="HK9-like_sensor"/>
    <property type="match status" value="1"/>
</dbReference>
<dbReference type="eggNOG" id="COG5278">
    <property type="taxonomic scope" value="Bacteria"/>
</dbReference>
<dbReference type="STRING" id="1437425.CSEC_1388"/>
<organism evidence="8 9">
    <name type="scientific">Candidatus Criblamydia sequanensis CRIB-18</name>
    <dbReference type="NCBI Taxonomy" id="1437425"/>
    <lineage>
        <taxon>Bacteria</taxon>
        <taxon>Pseudomonadati</taxon>
        <taxon>Chlamydiota</taxon>
        <taxon>Chlamydiia</taxon>
        <taxon>Parachlamydiales</taxon>
        <taxon>Candidatus Criblamydiaceae</taxon>
        <taxon>Candidatus Criblamydia</taxon>
    </lineage>
</organism>
<dbReference type="eggNOG" id="COG0840">
    <property type="taxonomic scope" value="Bacteria"/>
</dbReference>
<keyword evidence="4" id="KW-0175">Coiled coil</keyword>
<keyword evidence="5" id="KW-1133">Transmembrane helix</keyword>
<keyword evidence="5" id="KW-0472">Membrane</keyword>
<dbReference type="GO" id="GO:0016020">
    <property type="term" value="C:membrane"/>
    <property type="evidence" value="ECO:0007669"/>
    <property type="project" value="InterPro"/>
</dbReference>
<dbReference type="RefSeq" id="WP_041017762.1">
    <property type="nucleotide sequence ID" value="NZ_CCEJ010000006.1"/>
</dbReference>
<dbReference type="Gene3D" id="6.10.340.10">
    <property type="match status" value="1"/>
</dbReference>
<dbReference type="CDD" id="cd06225">
    <property type="entry name" value="HAMP"/>
    <property type="match status" value="2"/>
</dbReference>
<keyword evidence="1 3" id="KW-0807">Transducer</keyword>
<dbReference type="OrthoDB" id="176689at2"/>
<keyword evidence="9" id="KW-1185">Reference proteome</keyword>
<dbReference type="InterPro" id="IPR003660">
    <property type="entry name" value="HAMP_dom"/>
</dbReference>
<accession>A0A090CZ63</accession>
<feature type="domain" description="HAMP" evidence="7">
    <location>
        <begin position="206"/>
        <end position="259"/>
    </location>
</feature>
<dbReference type="GO" id="GO:0007165">
    <property type="term" value="P:signal transduction"/>
    <property type="evidence" value="ECO:0007669"/>
    <property type="project" value="UniProtKB-KW"/>
</dbReference>
<evidence type="ECO:0000256" key="3">
    <source>
        <dbReference type="PROSITE-ProRule" id="PRU00284"/>
    </source>
</evidence>
<comment type="caution">
    <text evidence="8">The sequence shown here is derived from an EMBL/GenBank/DDBJ whole genome shotgun (WGS) entry which is preliminary data.</text>
</comment>
<evidence type="ECO:0000256" key="4">
    <source>
        <dbReference type="SAM" id="Coils"/>
    </source>
</evidence>
<dbReference type="SUPFAM" id="SSF58104">
    <property type="entry name" value="Methyl-accepting chemotaxis protein (MCP) signaling domain"/>
    <property type="match status" value="1"/>
</dbReference>
<dbReference type="Pfam" id="PF00015">
    <property type="entry name" value="MCPsignal"/>
    <property type="match status" value="1"/>
</dbReference>
<dbReference type="Pfam" id="PF00672">
    <property type="entry name" value="HAMP"/>
    <property type="match status" value="1"/>
</dbReference>
<reference evidence="8" key="2">
    <citation type="submission" date="2014-09" db="EMBL/GenBank/DDBJ databases">
        <title>Criblamydia sequanensis harbors a mega-plasmid encoding arsenite resistance.</title>
        <authorList>
            <person name="Bertelli C."/>
            <person name="Goesmann A."/>
            <person name="Greub G."/>
        </authorList>
    </citation>
    <scope>NUCLEOTIDE SEQUENCE [LARGE SCALE GENOMIC DNA]</scope>
    <source>
        <strain evidence="8">CRIB-18</strain>
    </source>
</reference>
<evidence type="ECO:0000256" key="5">
    <source>
        <dbReference type="SAM" id="Phobius"/>
    </source>
</evidence>
<name>A0A090CZ63_9BACT</name>